<reference evidence="2 3" key="1">
    <citation type="journal article" date="2013" name="ISME J.">
        <title>Comparative genomics of pathogenic lineages of Vibrio nigripulchritudo identifies virulence-associated traits.</title>
        <authorList>
            <person name="Goudenege D."/>
            <person name="Labreuche Y."/>
            <person name="Krin E."/>
            <person name="Ansquer D."/>
            <person name="Mangenot S."/>
            <person name="Calteau A."/>
            <person name="Medigue C."/>
            <person name="Mazel D."/>
            <person name="Polz M.F."/>
            <person name="Le Roux F."/>
        </authorList>
    </citation>
    <scope>NUCLEOTIDE SEQUENCE [LARGE SCALE GENOMIC DNA]</scope>
    <source>
        <strain evidence="2 3">SOn1</strain>
    </source>
</reference>
<dbReference type="Proteomes" id="UP000018211">
    <property type="component" value="Unassembled WGS sequence"/>
</dbReference>
<dbReference type="EMBL" id="CAOF01000194">
    <property type="protein sequence ID" value="CCO49998.1"/>
    <property type="molecule type" value="Genomic_DNA"/>
</dbReference>
<evidence type="ECO:0000313" key="2">
    <source>
        <dbReference type="EMBL" id="CCO49998.1"/>
    </source>
</evidence>
<protein>
    <submittedName>
        <fullName evidence="2">Uncharacterized protein</fullName>
    </submittedName>
</protein>
<proteinExistence type="predicted"/>
<comment type="caution">
    <text evidence="2">The sequence shown here is derived from an EMBL/GenBank/DDBJ whole genome shotgun (WGS) entry which is preliminary data.</text>
</comment>
<gene>
    <name evidence="2" type="ORF">VIBNISOn1_970017</name>
</gene>
<evidence type="ECO:0000256" key="1">
    <source>
        <dbReference type="SAM" id="SignalP"/>
    </source>
</evidence>
<feature type="signal peptide" evidence="1">
    <location>
        <begin position="1"/>
        <end position="20"/>
    </location>
</feature>
<feature type="chain" id="PRO_5043517180" evidence="1">
    <location>
        <begin position="21"/>
        <end position="738"/>
    </location>
</feature>
<name>A0AAV2VZD2_9VIBR</name>
<keyword evidence="1" id="KW-0732">Signal</keyword>
<evidence type="ECO:0000313" key="3">
    <source>
        <dbReference type="Proteomes" id="UP000018211"/>
    </source>
</evidence>
<organism evidence="2 3">
    <name type="scientific">Vibrio nigripulchritudo SOn1</name>
    <dbReference type="NCBI Taxonomy" id="1238450"/>
    <lineage>
        <taxon>Bacteria</taxon>
        <taxon>Pseudomonadati</taxon>
        <taxon>Pseudomonadota</taxon>
        <taxon>Gammaproteobacteria</taxon>
        <taxon>Vibrionales</taxon>
        <taxon>Vibrionaceae</taxon>
        <taxon>Vibrio</taxon>
    </lineage>
</organism>
<dbReference type="RefSeq" id="WP_022613938.1">
    <property type="nucleotide sequence ID" value="NZ_LK391965.1"/>
</dbReference>
<sequence length="738" mass="79172">MKITKSLLASSIFIATSSFAAFNDTGTDYSNATQRSHVWIEALEPIELVNSILCFTAQFKATDFANQGPYLVLADEAACFDNEDDGSTGQSSGAANTPSYLKAVANVTRESDSDPLVISVWIPEMSGGDGDQAIKFKAEVTSGASESNPFGAFTFNFEMFDQLEGTQNGAGEIVASDSVANSIGFTLYETSNRGADTYVQSASVVMSADRASGNAITSADRGSNSGNAYAIAFDANNVLIQSANDVASLPFKTGSNSGQCLDKTQFTDSVHRYDLYNASTGAAVSLNSGFSFRYDSDSDNQVDAYGHVGYWGVWTEGDSSLANGTTLVREDQGSTENYTLVTAPGRLIKNEVKTLALSNVRGVSFSYWDSNVYSSGYNQWVVKYLTVNDDSVGTDGFYITAGLNWGDSGQQITDVTDQLISLNAGESLYMWSEQLGGEVKYLYGSSSLTYYEQTFLNGSETGTGELLENGPVTLKCFDRCPIGTFDLTDLANFEGSGSPFSTRASNVASAIDFSFSNSGSNALTLVRDSNSEPVRYNSSITKQQLNNSPHSWGVRSGPMVTSTVASSMTNVWDIYDPSVVTTYYVWETGISSWNQLSAVRNSQNNIVTFDKPIQFSYSHSNANDRSGNAGNYDGQTFLLNYGGNGDLWGIPYEKQGNQYRPKFSIADGTLMGSSNQYVIKAKEIEQRMQNATGQCTALTLQDPAVAVPTSITGNANIGVMPTVTGEPSVIAGEIISNN</sequence>
<dbReference type="AlphaFoldDB" id="A0AAV2VZD2"/>
<accession>A0AAV2VZD2</accession>